<evidence type="ECO:0000313" key="2">
    <source>
        <dbReference type="Proteomes" id="UP000736335"/>
    </source>
</evidence>
<dbReference type="PANTHER" id="PTHR34724">
    <property type="entry name" value="OS12G0596101 PROTEIN"/>
    <property type="match status" value="1"/>
</dbReference>
<reference evidence="1" key="2">
    <citation type="submission" date="2020-11" db="EMBL/GenBank/DDBJ databases">
        <authorList>
            <consortium name="DOE Joint Genome Institute"/>
            <person name="Kuo A."/>
            <person name="Miyauchi S."/>
            <person name="Kiss E."/>
            <person name="Drula E."/>
            <person name="Kohler A."/>
            <person name="Sanchez-Garcia M."/>
            <person name="Andreopoulos B."/>
            <person name="Barry K.W."/>
            <person name="Bonito G."/>
            <person name="Buee M."/>
            <person name="Carver A."/>
            <person name="Chen C."/>
            <person name="Cichocki N."/>
            <person name="Clum A."/>
            <person name="Culley D."/>
            <person name="Crous P.W."/>
            <person name="Fauchery L."/>
            <person name="Girlanda M."/>
            <person name="Hayes R."/>
            <person name="Keri Z."/>
            <person name="Labutti K."/>
            <person name="Lipzen A."/>
            <person name="Lombard V."/>
            <person name="Magnuson J."/>
            <person name="Maillard F."/>
            <person name="Morin E."/>
            <person name="Murat C."/>
            <person name="Nolan M."/>
            <person name="Ohm R."/>
            <person name="Pangilinan J."/>
            <person name="Pereira M."/>
            <person name="Perotto S."/>
            <person name="Peter M."/>
            <person name="Riley R."/>
            <person name="Sitrit Y."/>
            <person name="Stielow B."/>
            <person name="Szollosi G."/>
            <person name="Zifcakova L."/>
            <person name="Stursova M."/>
            <person name="Spatafora J.W."/>
            <person name="Tedersoo L."/>
            <person name="Vaario L.-M."/>
            <person name="Yamada A."/>
            <person name="Yan M."/>
            <person name="Wang P."/>
            <person name="Xu J."/>
            <person name="Bruns T."/>
            <person name="Baldrian P."/>
            <person name="Vilgalys R."/>
            <person name="Henrissat B."/>
            <person name="Grigoriev I.V."/>
            <person name="Hibbett D."/>
            <person name="Nagy L.G."/>
            <person name="Martin F.M."/>
        </authorList>
    </citation>
    <scope>NUCLEOTIDE SEQUENCE</scope>
    <source>
        <strain evidence="1">UH-Tt-Lm1</strain>
    </source>
</reference>
<reference evidence="1" key="1">
    <citation type="journal article" date="2020" name="Nat. Commun.">
        <title>Large-scale genome sequencing of mycorrhizal fungi provides insights into the early evolution of symbiotic traits.</title>
        <authorList>
            <person name="Miyauchi S."/>
            <person name="Kiss E."/>
            <person name="Kuo A."/>
            <person name="Drula E."/>
            <person name="Kohler A."/>
            <person name="Sanchez-Garcia M."/>
            <person name="Morin E."/>
            <person name="Andreopoulos B."/>
            <person name="Barry K.W."/>
            <person name="Bonito G."/>
            <person name="Buee M."/>
            <person name="Carver A."/>
            <person name="Chen C."/>
            <person name="Cichocki N."/>
            <person name="Clum A."/>
            <person name="Culley D."/>
            <person name="Crous P.W."/>
            <person name="Fauchery L."/>
            <person name="Girlanda M."/>
            <person name="Hayes R.D."/>
            <person name="Keri Z."/>
            <person name="LaButti K."/>
            <person name="Lipzen A."/>
            <person name="Lombard V."/>
            <person name="Magnuson J."/>
            <person name="Maillard F."/>
            <person name="Murat C."/>
            <person name="Nolan M."/>
            <person name="Ohm R.A."/>
            <person name="Pangilinan J."/>
            <person name="Pereira M.F."/>
            <person name="Perotto S."/>
            <person name="Peter M."/>
            <person name="Pfister S."/>
            <person name="Riley R."/>
            <person name="Sitrit Y."/>
            <person name="Stielow J.B."/>
            <person name="Szollosi G."/>
            <person name="Zifcakova L."/>
            <person name="Stursova M."/>
            <person name="Spatafora J.W."/>
            <person name="Tedersoo L."/>
            <person name="Vaario L.M."/>
            <person name="Yamada A."/>
            <person name="Yan M."/>
            <person name="Wang P."/>
            <person name="Xu J."/>
            <person name="Bruns T."/>
            <person name="Baldrian P."/>
            <person name="Vilgalys R."/>
            <person name="Dunand C."/>
            <person name="Henrissat B."/>
            <person name="Grigoriev I.V."/>
            <person name="Hibbett D."/>
            <person name="Nagy L.G."/>
            <person name="Martin F.M."/>
        </authorList>
    </citation>
    <scope>NUCLEOTIDE SEQUENCE</scope>
    <source>
        <strain evidence="1">UH-Tt-Lm1</strain>
    </source>
</reference>
<gene>
    <name evidence="1" type="ORF">BJ322DRAFT_1055182</name>
</gene>
<comment type="caution">
    <text evidence="1">The sequence shown here is derived from an EMBL/GenBank/DDBJ whole genome shotgun (WGS) entry which is preliminary data.</text>
</comment>
<organism evidence="1 2">
    <name type="scientific">Thelephora terrestris</name>
    <dbReference type="NCBI Taxonomy" id="56493"/>
    <lineage>
        <taxon>Eukaryota</taxon>
        <taxon>Fungi</taxon>
        <taxon>Dikarya</taxon>
        <taxon>Basidiomycota</taxon>
        <taxon>Agaricomycotina</taxon>
        <taxon>Agaricomycetes</taxon>
        <taxon>Thelephorales</taxon>
        <taxon>Thelephoraceae</taxon>
        <taxon>Thelephora</taxon>
    </lineage>
</organism>
<keyword evidence="2" id="KW-1185">Reference proteome</keyword>
<protein>
    <submittedName>
        <fullName evidence="1">Uncharacterized protein</fullName>
    </submittedName>
</protein>
<dbReference type="AlphaFoldDB" id="A0A9P6L8Q6"/>
<accession>A0A9P6L8Q6</accession>
<dbReference type="EMBL" id="WIUZ02000005">
    <property type="protein sequence ID" value="KAF9787437.1"/>
    <property type="molecule type" value="Genomic_DNA"/>
</dbReference>
<dbReference type="PANTHER" id="PTHR34724:SF2">
    <property type="entry name" value="OS12G0596101 PROTEIN"/>
    <property type="match status" value="1"/>
</dbReference>
<evidence type="ECO:0000313" key="1">
    <source>
        <dbReference type="EMBL" id="KAF9787437.1"/>
    </source>
</evidence>
<proteinExistence type="predicted"/>
<sequence>MAVNQLNVPVDSCYQVKCNDCGKTTWKGCGQHVEAVMADVKEEDKCTCPRS</sequence>
<dbReference type="OrthoDB" id="88410at2759"/>
<dbReference type="Proteomes" id="UP000736335">
    <property type="component" value="Unassembled WGS sequence"/>
</dbReference>
<name>A0A9P6L8Q6_9AGAM</name>